<dbReference type="InterPro" id="IPR042095">
    <property type="entry name" value="SUMF_sf"/>
</dbReference>
<dbReference type="InterPro" id="IPR005532">
    <property type="entry name" value="SUMF_dom"/>
</dbReference>
<dbReference type="Pfam" id="PF12867">
    <property type="entry name" value="DinB_2"/>
    <property type="match status" value="1"/>
</dbReference>
<dbReference type="EMBL" id="JAGINP010000011">
    <property type="protein sequence ID" value="MBP2293447.1"/>
    <property type="molecule type" value="Genomic_DNA"/>
</dbReference>
<feature type="domain" description="Sulfatase-modifying factor enzyme-like" evidence="4">
    <location>
        <begin position="352"/>
        <end position="429"/>
    </location>
</feature>
<accession>A0ABS4SLK4</accession>
<dbReference type="PANTHER" id="PTHR23150">
    <property type="entry name" value="SULFATASE MODIFYING FACTOR 1, 2"/>
    <property type="match status" value="1"/>
</dbReference>
<organism evidence="6 7">
    <name type="scientific">Azospirillum rugosum</name>
    <dbReference type="NCBI Taxonomy" id="416170"/>
    <lineage>
        <taxon>Bacteria</taxon>
        <taxon>Pseudomonadati</taxon>
        <taxon>Pseudomonadota</taxon>
        <taxon>Alphaproteobacteria</taxon>
        <taxon>Rhodospirillales</taxon>
        <taxon>Azospirillaceae</taxon>
        <taxon>Azospirillum</taxon>
    </lineage>
</organism>
<dbReference type="InterPro" id="IPR051043">
    <property type="entry name" value="Sulfatase_Mod_Factor_Kinase"/>
</dbReference>
<dbReference type="InterPro" id="IPR017806">
    <property type="entry name" value="EgtB"/>
</dbReference>
<sequence length="432" mass="48721">MPDSHIAKHAQPSGDALRQSLATRFQKARGRTAELAAPLSPEDLMVQSVPDGAPAKWHLAHTTWLFETTVLVPDSPGYRPFDSAFLDLFAARSDRFGNHQLPSPTLRLLSRPSGAEVMRYRDHVNAAVLHLLAQVDDAGLAEVADRVEVGIAHERRHQERMLTHIKHAFWSNPLRPAYEQPPQVYPTAPQPQDWIAHEGGLVEIGRADAGPGFDHEGPRHRVYLNPFRLASQPVSCGEYLTFVEEGGYSNRALWLADGWELARSENWQAPLYWEWRDGAWQIFTLYGMRPLDPAEPVCHVSWYEADAFARWAGKRLPSEAEWETLGARCESMGNLLGTGYRHPRACPCHGEGPWQMFGDIWEWTLSPFAPYPGYRLPDGVDEAVHGRFMINRMVLRGGSCVTPFDHANPTTRHYLRPDTRLSFTGIRLAEDA</sequence>
<evidence type="ECO:0000256" key="3">
    <source>
        <dbReference type="ARBA" id="ARBA00037882"/>
    </source>
</evidence>
<keyword evidence="1" id="KW-0560">Oxidoreductase</keyword>
<dbReference type="RefSeq" id="WP_209767381.1">
    <property type="nucleotide sequence ID" value="NZ_JAGINP010000011.1"/>
</dbReference>
<dbReference type="SUPFAM" id="SSF109854">
    <property type="entry name" value="DinB/YfiT-like putative metalloenzymes"/>
    <property type="match status" value="1"/>
</dbReference>
<reference evidence="6 7" key="1">
    <citation type="submission" date="2021-03" db="EMBL/GenBank/DDBJ databases">
        <title>Genomic Encyclopedia of Type Strains, Phase III (KMG-III): the genomes of soil and plant-associated and newly described type strains.</title>
        <authorList>
            <person name="Whitman W."/>
        </authorList>
    </citation>
    <scope>NUCLEOTIDE SEQUENCE [LARGE SCALE GENOMIC DNA]</scope>
    <source>
        <strain evidence="6 7">IMMIB AFH-6</strain>
    </source>
</reference>
<dbReference type="Proteomes" id="UP000781958">
    <property type="component" value="Unassembled WGS sequence"/>
</dbReference>
<proteinExistence type="predicted"/>
<dbReference type="SUPFAM" id="SSF56436">
    <property type="entry name" value="C-type lectin-like"/>
    <property type="match status" value="1"/>
</dbReference>
<evidence type="ECO:0000259" key="5">
    <source>
        <dbReference type="Pfam" id="PF12867"/>
    </source>
</evidence>
<keyword evidence="2" id="KW-0408">Iron</keyword>
<name>A0ABS4SLK4_9PROT</name>
<protein>
    <submittedName>
        <fullName evidence="6">Ergothioneine biosynthesis protein EgtB</fullName>
    </submittedName>
</protein>
<feature type="domain" description="DinB-like" evidence="5">
    <location>
        <begin position="25"/>
        <end position="159"/>
    </location>
</feature>
<evidence type="ECO:0000313" key="7">
    <source>
        <dbReference type="Proteomes" id="UP000781958"/>
    </source>
</evidence>
<comment type="pathway">
    <text evidence="3">Amino-acid biosynthesis; ergothioneine biosynthesis.</text>
</comment>
<gene>
    <name evidence="6" type="ORF">J2851_003230</name>
</gene>
<dbReference type="Pfam" id="PF03781">
    <property type="entry name" value="FGE-sulfatase"/>
    <property type="match status" value="2"/>
</dbReference>
<dbReference type="InterPro" id="IPR034660">
    <property type="entry name" value="DinB/YfiT-like"/>
</dbReference>
<dbReference type="NCBIfam" id="TIGR03440">
    <property type="entry name" value="egtB_TIGR03440"/>
    <property type="match status" value="1"/>
</dbReference>
<feature type="domain" description="Sulfatase-modifying factor enzyme-like" evidence="4">
    <location>
        <begin position="192"/>
        <end position="331"/>
    </location>
</feature>
<dbReference type="PANTHER" id="PTHR23150:SF36">
    <property type="entry name" value="HERCYNINE OXYGENASE"/>
    <property type="match status" value="1"/>
</dbReference>
<evidence type="ECO:0000256" key="2">
    <source>
        <dbReference type="ARBA" id="ARBA00023004"/>
    </source>
</evidence>
<comment type="caution">
    <text evidence="6">The sequence shown here is derived from an EMBL/GenBank/DDBJ whole genome shotgun (WGS) entry which is preliminary data.</text>
</comment>
<dbReference type="Gene3D" id="3.90.1580.10">
    <property type="entry name" value="paralog of FGE (formylglycine-generating enzyme)"/>
    <property type="match status" value="2"/>
</dbReference>
<evidence type="ECO:0000256" key="1">
    <source>
        <dbReference type="ARBA" id="ARBA00023002"/>
    </source>
</evidence>
<evidence type="ECO:0000313" key="6">
    <source>
        <dbReference type="EMBL" id="MBP2293447.1"/>
    </source>
</evidence>
<dbReference type="InterPro" id="IPR016187">
    <property type="entry name" value="CTDL_fold"/>
</dbReference>
<dbReference type="InterPro" id="IPR024775">
    <property type="entry name" value="DinB-like"/>
</dbReference>
<keyword evidence="7" id="KW-1185">Reference proteome</keyword>
<evidence type="ECO:0000259" key="4">
    <source>
        <dbReference type="Pfam" id="PF03781"/>
    </source>
</evidence>